<accession>A0A9R1WYU0</accession>
<dbReference type="AlphaFoldDB" id="A0A9R1WYU0"/>
<proteinExistence type="predicted"/>
<evidence type="ECO:0000313" key="2">
    <source>
        <dbReference type="Proteomes" id="UP000235145"/>
    </source>
</evidence>
<keyword evidence="2" id="KW-1185">Reference proteome</keyword>
<sequence>MVYTTTLIVKLCNFICMMYGSTSLIVKPICIKPSAQEDYSTIDVYQFELVKKAGLHPSKYDGETNAFESSIIPTDKESNMLMLGKGLYCVNYW</sequence>
<organism evidence="1 2">
    <name type="scientific">Lactuca sativa</name>
    <name type="common">Garden lettuce</name>
    <dbReference type="NCBI Taxonomy" id="4236"/>
    <lineage>
        <taxon>Eukaryota</taxon>
        <taxon>Viridiplantae</taxon>
        <taxon>Streptophyta</taxon>
        <taxon>Embryophyta</taxon>
        <taxon>Tracheophyta</taxon>
        <taxon>Spermatophyta</taxon>
        <taxon>Magnoliopsida</taxon>
        <taxon>eudicotyledons</taxon>
        <taxon>Gunneridae</taxon>
        <taxon>Pentapetalae</taxon>
        <taxon>asterids</taxon>
        <taxon>campanulids</taxon>
        <taxon>Asterales</taxon>
        <taxon>Asteraceae</taxon>
        <taxon>Cichorioideae</taxon>
        <taxon>Cichorieae</taxon>
        <taxon>Lactucinae</taxon>
        <taxon>Lactuca</taxon>
    </lineage>
</organism>
<dbReference type="Proteomes" id="UP000235145">
    <property type="component" value="Unassembled WGS sequence"/>
</dbReference>
<protein>
    <submittedName>
        <fullName evidence="1">Uncharacterized protein</fullName>
    </submittedName>
</protein>
<name>A0A9R1WYU0_LACSA</name>
<reference evidence="1 2" key="1">
    <citation type="journal article" date="2017" name="Nat. Commun.">
        <title>Genome assembly with in vitro proximity ligation data and whole-genome triplication in lettuce.</title>
        <authorList>
            <person name="Reyes-Chin-Wo S."/>
            <person name="Wang Z."/>
            <person name="Yang X."/>
            <person name="Kozik A."/>
            <person name="Arikit S."/>
            <person name="Song C."/>
            <person name="Xia L."/>
            <person name="Froenicke L."/>
            <person name="Lavelle D.O."/>
            <person name="Truco M.J."/>
            <person name="Xia R."/>
            <person name="Zhu S."/>
            <person name="Xu C."/>
            <person name="Xu H."/>
            <person name="Xu X."/>
            <person name="Cox K."/>
            <person name="Korf I."/>
            <person name="Meyers B.C."/>
            <person name="Michelmore R.W."/>
        </authorList>
    </citation>
    <scope>NUCLEOTIDE SEQUENCE [LARGE SCALE GENOMIC DNA]</scope>
    <source>
        <strain evidence="2">cv. Salinas</strain>
        <tissue evidence="1">Seedlings</tissue>
    </source>
</reference>
<comment type="caution">
    <text evidence="1">The sequence shown here is derived from an EMBL/GenBank/DDBJ whole genome shotgun (WGS) entry which is preliminary data.</text>
</comment>
<gene>
    <name evidence="1" type="ORF">LSAT_V11C800399890</name>
</gene>
<dbReference type="EMBL" id="NBSK02000008">
    <property type="protein sequence ID" value="KAJ0194215.1"/>
    <property type="molecule type" value="Genomic_DNA"/>
</dbReference>
<evidence type="ECO:0000313" key="1">
    <source>
        <dbReference type="EMBL" id="KAJ0194215.1"/>
    </source>
</evidence>